<comment type="caution">
    <text evidence="2">The sequence shown here is derived from an EMBL/GenBank/DDBJ whole genome shotgun (WGS) entry which is preliminary data.</text>
</comment>
<keyword evidence="2" id="KW-0489">Methyltransferase</keyword>
<dbReference type="GO" id="GO:0032259">
    <property type="term" value="P:methylation"/>
    <property type="evidence" value="ECO:0007669"/>
    <property type="project" value="UniProtKB-KW"/>
</dbReference>
<dbReference type="Pfam" id="PF13489">
    <property type="entry name" value="Methyltransf_23"/>
    <property type="match status" value="1"/>
</dbReference>
<evidence type="ECO:0000313" key="3">
    <source>
        <dbReference type="Proteomes" id="UP000245956"/>
    </source>
</evidence>
<dbReference type="GO" id="GO:0008168">
    <property type="term" value="F:methyltransferase activity"/>
    <property type="evidence" value="ECO:0007669"/>
    <property type="project" value="UniProtKB-KW"/>
</dbReference>
<dbReference type="SUPFAM" id="SSF53335">
    <property type="entry name" value="S-adenosyl-L-methionine-dependent methyltransferases"/>
    <property type="match status" value="1"/>
</dbReference>
<dbReference type="AlphaFoldDB" id="A0A2U3EQL1"/>
<dbReference type="EMBL" id="LCWV01000001">
    <property type="protein sequence ID" value="PWI76796.1"/>
    <property type="molecule type" value="Genomic_DNA"/>
</dbReference>
<protein>
    <submittedName>
        <fullName evidence="2">Methyltransferase domain-containing protein</fullName>
    </submittedName>
</protein>
<keyword evidence="2" id="KW-0808">Transferase</keyword>
<evidence type="ECO:0000256" key="1">
    <source>
        <dbReference type="ARBA" id="ARBA00038158"/>
    </source>
</evidence>
<dbReference type="PANTHER" id="PTHR43591">
    <property type="entry name" value="METHYLTRANSFERASE"/>
    <property type="match status" value="1"/>
</dbReference>
<evidence type="ECO:0000313" key="2">
    <source>
        <dbReference type="EMBL" id="PWI76796.1"/>
    </source>
</evidence>
<gene>
    <name evidence="2" type="ORF">PCL_03990</name>
</gene>
<dbReference type="CDD" id="cd02440">
    <property type="entry name" value="AdoMet_MTases"/>
    <property type="match status" value="1"/>
</dbReference>
<dbReference type="InterPro" id="IPR029063">
    <property type="entry name" value="SAM-dependent_MTases_sf"/>
</dbReference>
<dbReference type="Gene3D" id="3.40.50.150">
    <property type="entry name" value="Vaccinia Virus protein VP39"/>
    <property type="match status" value="1"/>
</dbReference>
<comment type="similarity">
    <text evidence="1">Belongs to the methyltransferase superfamily. LaeA methyltransferase family.</text>
</comment>
<sequence>MDGLASVRRGQQAARWNRASELANMFRQRLILHILLCSTPRVQLAIALHPPTLFIHRHRGIVHSCLLTTYLANKIRLGAPFRWPVARGSHNEHAVGSSGTVVKMVDQTPLQSVEPLLLASEGEDDSDDGMGASIASSSTSLSSSILKYREENGRTYHAFREGRYVLPNDDVENERLDLQHHLCTLTLGGKLFICPAGTDKPLGRVLDAGTGTGIWAIDFADEHPETHVTGVDLSPIQPSFVPPNVTFYIDDLEDTWTFHDKFDFIYSRMLTASISDWPKFLQQSYDNLNPGGWIELLDVHLQLQSDDKTIPTDCAMAQWGDLMLEAAAKLNRPLDSMTFYRQQLADIGFTNVTEHVFKWPTNSWPRDSRHKELGTASARLSLLHLLTRPGFPSGTWTFENLGNGLSGLSMALFTRALGWSPAELEVFLAGVRKQMRDRSIHGYWPIYVVEGQGQAYSDGTRNGTLVAEGRLRNAKAAVPEVGQPTRQDVESRFGASRRLVLLTCHPREPLPLPCRAPPPTQHAQSTRRRLHTAPPALLHALAGALPMEDMRDEDVSSNTTKYDGGKIDTGANAVNAVSNGQLNPGSEYFVLCAHLFA</sequence>
<proteinExistence type="inferred from homology"/>
<dbReference type="Proteomes" id="UP000245956">
    <property type="component" value="Unassembled WGS sequence"/>
</dbReference>
<organism evidence="2 3">
    <name type="scientific">Purpureocillium lilacinum</name>
    <name type="common">Paecilomyces lilacinus</name>
    <dbReference type="NCBI Taxonomy" id="33203"/>
    <lineage>
        <taxon>Eukaryota</taxon>
        <taxon>Fungi</taxon>
        <taxon>Dikarya</taxon>
        <taxon>Ascomycota</taxon>
        <taxon>Pezizomycotina</taxon>
        <taxon>Sordariomycetes</taxon>
        <taxon>Hypocreomycetidae</taxon>
        <taxon>Hypocreales</taxon>
        <taxon>Ophiocordycipitaceae</taxon>
        <taxon>Purpureocillium</taxon>
    </lineage>
</organism>
<name>A0A2U3EQL1_PURLI</name>
<reference evidence="2 3" key="1">
    <citation type="journal article" date="2016" name="Front. Microbiol.">
        <title>Genome and transcriptome sequences reveal the specific parasitism of the nematophagous Purpureocillium lilacinum 36-1.</title>
        <authorList>
            <person name="Xie J."/>
            <person name="Li S."/>
            <person name="Mo C."/>
            <person name="Xiao X."/>
            <person name="Peng D."/>
            <person name="Wang G."/>
            <person name="Xiao Y."/>
        </authorList>
    </citation>
    <scope>NUCLEOTIDE SEQUENCE [LARGE SCALE GENOMIC DNA]</scope>
    <source>
        <strain evidence="2 3">36-1</strain>
    </source>
</reference>
<accession>A0A2U3EQL1</accession>
<dbReference type="PANTHER" id="PTHR43591:SF31">
    <property type="entry name" value="LAEA-LIKE, PUTATIVE (AFU_ORTHOLOGUE AFUA_8G01930)-RELATED"/>
    <property type="match status" value="1"/>
</dbReference>